<accession>A0ABD1Q2L6</accession>
<keyword evidence="3" id="KW-0732">Signal</keyword>
<dbReference type="NCBIfam" id="TIGR00756">
    <property type="entry name" value="PPR"/>
    <property type="match status" value="1"/>
</dbReference>
<feature type="repeat" description="PPR" evidence="2">
    <location>
        <begin position="73"/>
        <end position="103"/>
    </location>
</feature>
<dbReference type="InterPro" id="IPR011990">
    <property type="entry name" value="TPR-like_helical_dom_sf"/>
</dbReference>
<evidence type="ECO:0000313" key="5">
    <source>
        <dbReference type="Proteomes" id="UP001604277"/>
    </source>
</evidence>
<sequence length="135" mass="15096">MSGLVPDSFTFLSVLLACGGLGEVDEGQIVHGLVEKIVIKKDVIVNNGLLSMNFKLDRLTECWGIFNEMVVKDTVTWNTMICGYSESGLYKESIRLFLEMVSQFELDILTITPVLWACTYIGDLKLEDMSITIYG</sequence>
<protein>
    <submittedName>
        <fullName evidence="4">Pentatricopeptide repeat-containing protein</fullName>
    </submittedName>
</protein>
<evidence type="ECO:0000256" key="1">
    <source>
        <dbReference type="ARBA" id="ARBA00022737"/>
    </source>
</evidence>
<name>A0ABD1Q2L6_9LAMI</name>
<evidence type="ECO:0000256" key="3">
    <source>
        <dbReference type="SAM" id="SignalP"/>
    </source>
</evidence>
<feature type="signal peptide" evidence="3">
    <location>
        <begin position="1"/>
        <end position="22"/>
    </location>
</feature>
<dbReference type="Gene3D" id="1.25.40.10">
    <property type="entry name" value="Tetratricopeptide repeat domain"/>
    <property type="match status" value="1"/>
</dbReference>
<proteinExistence type="predicted"/>
<evidence type="ECO:0000313" key="4">
    <source>
        <dbReference type="EMBL" id="KAL2469404.1"/>
    </source>
</evidence>
<dbReference type="Proteomes" id="UP001604277">
    <property type="component" value="Unassembled WGS sequence"/>
</dbReference>
<dbReference type="Pfam" id="PF01535">
    <property type="entry name" value="PPR"/>
    <property type="match status" value="2"/>
</dbReference>
<dbReference type="InterPro" id="IPR002885">
    <property type="entry name" value="PPR_rpt"/>
</dbReference>
<dbReference type="PROSITE" id="PS51375">
    <property type="entry name" value="PPR"/>
    <property type="match status" value="1"/>
</dbReference>
<comment type="caution">
    <text evidence="4">The sequence shown here is derived from an EMBL/GenBank/DDBJ whole genome shotgun (WGS) entry which is preliminary data.</text>
</comment>
<reference evidence="5" key="1">
    <citation type="submission" date="2024-07" db="EMBL/GenBank/DDBJ databases">
        <title>Two chromosome-level genome assemblies of Korean endemic species Abeliophyllum distichum and Forsythia ovata (Oleaceae).</title>
        <authorList>
            <person name="Jang H."/>
        </authorList>
    </citation>
    <scope>NUCLEOTIDE SEQUENCE [LARGE SCALE GENOMIC DNA]</scope>
</reference>
<keyword evidence="1" id="KW-0677">Repeat</keyword>
<evidence type="ECO:0000256" key="2">
    <source>
        <dbReference type="PROSITE-ProRule" id="PRU00708"/>
    </source>
</evidence>
<gene>
    <name evidence="4" type="ORF">Fot_50980</name>
</gene>
<feature type="chain" id="PRO_5044801364" evidence="3">
    <location>
        <begin position="23"/>
        <end position="135"/>
    </location>
</feature>
<organism evidence="4 5">
    <name type="scientific">Forsythia ovata</name>
    <dbReference type="NCBI Taxonomy" id="205694"/>
    <lineage>
        <taxon>Eukaryota</taxon>
        <taxon>Viridiplantae</taxon>
        <taxon>Streptophyta</taxon>
        <taxon>Embryophyta</taxon>
        <taxon>Tracheophyta</taxon>
        <taxon>Spermatophyta</taxon>
        <taxon>Magnoliopsida</taxon>
        <taxon>eudicotyledons</taxon>
        <taxon>Gunneridae</taxon>
        <taxon>Pentapetalae</taxon>
        <taxon>asterids</taxon>
        <taxon>lamiids</taxon>
        <taxon>Lamiales</taxon>
        <taxon>Oleaceae</taxon>
        <taxon>Forsythieae</taxon>
        <taxon>Forsythia</taxon>
    </lineage>
</organism>
<dbReference type="PANTHER" id="PTHR47926">
    <property type="entry name" value="PENTATRICOPEPTIDE REPEAT-CONTAINING PROTEIN"/>
    <property type="match status" value="1"/>
</dbReference>
<dbReference type="AlphaFoldDB" id="A0ABD1Q2L6"/>
<keyword evidence="5" id="KW-1185">Reference proteome</keyword>
<dbReference type="EMBL" id="JBFOLJ010000016">
    <property type="protein sequence ID" value="KAL2469404.1"/>
    <property type="molecule type" value="Genomic_DNA"/>
</dbReference>
<dbReference type="PANTHER" id="PTHR47926:SF533">
    <property type="entry name" value="DYW DOMAIN-CONTAINING PROTEIN"/>
    <property type="match status" value="1"/>
</dbReference>
<dbReference type="InterPro" id="IPR046960">
    <property type="entry name" value="PPR_At4g14850-like_plant"/>
</dbReference>